<comment type="caution">
    <text evidence="1">The sequence shown here is derived from an EMBL/GenBank/DDBJ whole genome shotgun (WGS) entry which is preliminary data.</text>
</comment>
<dbReference type="EMBL" id="KZ308341">
    <property type="protein sequence ID" value="KAG8227806.1"/>
    <property type="molecule type" value="Genomic_DNA"/>
</dbReference>
<proteinExistence type="predicted"/>
<protein>
    <submittedName>
        <fullName evidence="1">Uncharacterized protein</fullName>
    </submittedName>
</protein>
<dbReference type="Proteomes" id="UP000792457">
    <property type="component" value="Unassembled WGS sequence"/>
</dbReference>
<dbReference type="OrthoDB" id="6626714at2759"/>
<accession>A0A8K0K3T7</accession>
<name>A0A8K0K3T7_LADFU</name>
<evidence type="ECO:0000313" key="1">
    <source>
        <dbReference type="EMBL" id="KAG8227806.1"/>
    </source>
</evidence>
<sequence length="143" mass="16635">MSSDKQLIAVRRLESFSGSREAQAVWNAIVDWNLEDKVQFFCCDTTASNTQICLFLRQVKSFVYELVLKSVFEVKISQVTTNPDIPLFKKFRDNWKSLYRTELTKEIARLDFRELIEHSVIFLGGDTQRKFEILPPGAMHQTP</sequence>
<reference evidence="1" key="2">
    <citation type="submission" date="2017-10" db="EMBL/GenBank/DDBJ databases">
        <title>Ladona fulva Genome sequencing and assembly.</title>
        <authorList>
            <person name="Murali S."/>
            <person name="Richards S."/>
            <person name="Bandaranaike D."/>
            <person name="Bellair M."/>
            <person name="Blankenburg K."/>
            <person name="Chao H."/>
            <person name="Dinh H."/>
            <person name="Doddapaneni H."/>
            <person name="Dugan-Rocha S."/>
            <person name="Elkadiri S."/>
            <person name="Gnanaolivu R."/>
            <person name="Hernandez B."/>
            <person name="Skinner E."/>
            <person name="Javaid M."/>
            <person name="Lee S."/>
            <person name="Li M."/>
            <person name="Ming W."/>
            <person name="Munidasa M."/>
            <person name="Muniz J."/>
            <person name="Nguyen L."/>
            <person name="Hughes D."/>
            <person name="Osuji N."/>
            <person name="Pu L.-L."/>
            <person name="Puazo M."/>
            <person name="Qu C."/>
            <person name="Quiroz J."/>
            <person name="Raj R."/>
            <person name="Weissenberger G."/>
            <person name="Xin Y."/>
            <person name="Zou X."/>
            <person name="Han Y."/>
            <person name="Worley K."/>
            <person name="Muzny D."/>
            <person name="Gibbs R."/>
        </authorList>
    </citation>
    <scope>NUCLEOTIDE SEQUENCE</scope>
    <source>
        <strain evidence="1">Sampled in the wild</strain>
    </source>
</reference>
<evidence type="ECO:0000313" key="2">
    <source>
        <dbReference type="Proteomes" id="UP000792457"/>
    </source>
</evidence>
<gene>
    <name evidence="1" type="ORF">J437_LFUL006220</name>
</gene>
<keyword evidence="2" id="KW-1185">Reference proteome</keyword>
<dbReference type="AlphaFoldDB" id="A0A8K0K3T7"/>
<organism evidence="1 2">
    <name type="scientific">Ladona fulva</name>
    <name type="common">Scarce chaser dragonfly</name>
    <name type="synonym">Libellula fulva</name>
    <dbReference type="NCBI Taxonomy" id="123851"/>
    <lineage>
        <taxon>Eukaryota</taxon>
        <taxon>Metazoa</taxon>
        <taxon>Ecdysozoa</taxon>
        <taxon>Arthropoda</taxon>
        <taxon>Hexapoda</taxon>
        <taxon>Insecta</taxon>
        <taxon>Pterygota</taxon>
        <taxon>Palaeoptera</taxon>
        <taxon>Odonata</taxon>
        <taxon>Epiprocta</taxon>
        <taxon>Anisoptera</taxon>
        <taxon>Libelluloidea</taxon>
        <taxon>Libellulidae</taxon>
        <taxon>Ladona</taxon>
    </lineage>
</organism>
<reference evidence="1" key="1">
    <citation type="submission" date="2013-04" db="EMBL/GenBank/DDBJ databases">
        <authorList>
            <person name="Qu J."/>
            <person name="Murali S.C."/>
            <person name="Bandaranaike D."/>
            <person name="Bellair M."/>
            <person name="Blankenburg K."/>
            <person name="Chao H."/>
            <person name="Dinh H."/>
            <person name="Doddapaneni H."/>
            <person name="Downs B."/>
            <person name="Dugan-Rocha S."/>
            <person name="Elkadiri S."/>
            <person name="Gnanaolivu R.D."/>
            <person name="Hernandez B."/>
            <person name="Javaid M."/>
            <person name="Jayaseelan J.C."/>
            <person name="Lee S."/>
            <person name="Li M."/>
            <person name="Ming W."/>
            <person name="Munidasa M."/>
            <person name="Muniz J."/>
            <person name="Nguyen L."/>
            <person name="Ongeri F."/>
            <person name="Osuji N."/>
            <person name="Pu L.-L."/>
            <person name="Puazo M."/>
            <person name="Qu C."/>
            <person name="Quiroz J."/>
            <person name="Raj R."/>
            <person name="Weissenberger G."/>
            <person name="Xin Y."/>
            <person name="Zou X."/>
            <person name="Han Y."/>
            <person name="Richards S."/>
            <person name="Worley K."/>
            <person name="Muzny D."/>
            <person name="Gibbs R."/>
        </authorList>
    </citation>
    <scope>NUCLEOTIDE SEQUENCE</scope>
    <source>
        <strain evidence="1">Sampled in the wild</strain>
    </source>
</reference>